<proteinExistence type="predicted"/>
<name>A0A816XJS8_9BILA</name>
<protein>
    <submittedName>
        <fullName evidence="1">Uncharacterized protein</fullName>
    </submittedName>
</protein>
<organism evidence="1 2">
    <name type="scientific">Rotaria magnacalcarata</name>
    <dbReference type="NCBI Taxonomy" id="392030"/>
    <lineage>
        <taxon>Eukaryota</taxon>
        <taxon>Metazoa</taxon>
        <taxon>Spiralia</taxon>
        <taxon>Gnathifera</taxon>
        <taxon>Rotifera</taxon>
        <taxon>Eurotatoria</taxon>
        <taxon>Bdelloidea</taxon>
        <taxon>Philodinida</taxon>
        <taxon>Philodinidae</taxon>
        <taxon>Rotaria</taxon>
    </lineage>
</organism>
<reference evidence="1" key="1">
    <citation type="submission" date="2021-02" db="EMBL/GenBank/DDBJ databases">
        <authorList>
            <person name="Nowell W R."/>
        </authorList>
    </citation>
    <scope>NUCLEOTIDE SEQUENCE</scope>
</reference>
<sequence length="206" mass="25175">MLQFTTNLVIILLNNESFTIEKFNHGPDRVYNTIEMRRYHKGFKYFRDGIKQNREYATTGFCCVSLEKRTFRTFDFFNKLCSYLRPVTLAFFQVAWDTSVKNIFHNILGMKEPRYEFDFEPRYLPPQQFSVEMAPFHRYLEQYRDRKDVNEEVIKHYLKMTCPFNGYPNVPKYPLAAPNEKWVPDWYKYELVKYHKRQGKWKMMPF</sequence>
<dbReference type="Proteomes" id="UP000663856">
    <property type="component" value="Unassembled WGS sequence"/>
</dbReference>
<evidence type="ECO:0000313" key="2">
    <source>
        <dbReference type="Proteomes" id="UP000663856"/>
    </source>
</evidence>
<dbReference type="AlphaFoldDB" id="A0A816XJS8"/>
<accession>A0A816XJS8</accession>
<comment type="caution">
    <text evidence="1">The sequence shown here is derived from an EMBL/GenBank/DDBJ whole genome shotgun (WGS) entry which is preliminary data.</text>
</comment>
<gene>
    <name evidence="1" type="ORF">WKI299_LOCUS29725</name>
</gene>
<evidence type="ECO:0000313" key="1">
    <source>
        <dbReference type="EMBL" id="CAF2148212.1"/>
    </source>
</evidence>
<dbReference type="EMBL" id="CAJNRF010013410">
    <property type="protein sequence ID" value="CAF2148212.1"/>
    <property type="molecule type" value="Genomic_DNA"/>
</dbReference>